<protein>
    <recommendedName>
        <fullName evidence="3">CCHC-type domain-containing protein</fullName>
    </recommendedName>
</protein>
<evidence type="ECO:0008006" key="3">
    <source>
        <dbReference type="Google" id="ProtNLM"/>
    </source>
</evidence>
<proteinExistence type="predicted"/>
<organism evidence="2">
    <name type="scientific">Ananas comosus var. bracteatus</name>
    <name type="common">red pineapple</name>
    <dbReference type="NCBI Taxonomy" id="296719"/>
    <lineage>
        <taxon>Eukaryota</taxon>
        <taxon>Viridiplantae</taxon>
        <taxon>Streptophyta</taxon>
        <taxon>Embryophyta</taxon>
        <taxon>Tracheophyta</taxon>
        <taxon>Spermatophyta</taxon>
        <taxon>Magnoliopsida</taxon>
        <taxon>Liliopsida</taxon>
        <taxon>Poales</taxon>
        <taxon>Bromeliaceae</taxon>
        <taxon>Bromelioideae</taxon>
        <taxon>Ananas</taxon>
    </lineage>
</organism>
<feature type="region of interest" description="Disordered" evidence="1">
    <location>
        <begin position="1"/>
        <end position="27"/>
    </location>
</feature>
<sequence length="139" mass="16251">MHKAKPKIDQPTVAKSKRQRWKKHLPRFEKQQSITPEEFRKACYDALDDMKLRCFWCGMKGHAYDVCVKLRDHRKNKLQFKESCRVITVSEEQSEDFVNQRNMVRQPAVACEDSDSAWIAYNTPAGITVQGESNIVFSR</sequence>
<evidence type="ECO:0000256" key="1">
    <source>
        <dbReference type="SAM" id="MobiDB-lite"/>
    </source>
</evidence>
<evidence type="ECO:0000313" key="2">
    <source>
        <dbReference type="EMBL" id="CAD1842402.1"/>
    </source>
</evidence>
<dbReference type="AlphaFoldDB" id="A0A6V7QGW3"/>
<gene>
    <name evidence="2" type="ORF">CB5_LOCUS25613</name>
</gene>
<accession>A0A6V7QGW3</accession>
<feature type="compositionally biased region" description="Basic residues" evidence="1">
    <location>
        <begin position="15"/>
        <end position="25"/>
    </location>
</feature>
<name>A0A6V7QGW3_ANACO</name>
<dbReference type="EMBL" id="LR862136">
    <property type="protein sequence ID" value="CAD1842402.1"/>
    <property type="molecule type" value="Genomic_DNA"/>
</dbReference>
<reference evidence="2" key="1">
    <citation type="submission" date="2020-07" db="EMBL/GenBank/DDBJ databases">
        <authorList>
            <person name="Lin J."/>
        </authorList>
    </citation>
    <scope>NUCLEOTIDE SEQUENCE</scope>
</reference>